<accession>A0ABY4S6R0</accession>
<dbReference type="PANTHER" id="PTHR34606:SF15">
    <property type="entry name" value="BON DOMAIN-CONTAINING PROTEIN"/>
    <property type="match status" value="1"/>
</dbReference>
<gene>
    <name evidence="4" type="ORF">MW290_25995</name>
</gene>
<dbReference type="PROSITE" id="PS50914">
    <property type="entry name" value="BON"/>
    <property type="match status" value="1"/>
</dbReference>
<dbReference type="InterPro" id="IPR014004">
    <property type="entry name" value="Transpt-assoc_nodulatn_dom_bac"/>
</dbReference>
<evidence type="ECO:0000256" key="2">
    <source>
        <dbReference type="SAM" id="SignalP"/>
    </source>
</evidence>
<feature type="domain" description="BON" evidence="3">
    <location>
        <begin position="109"/>
        <end position="177"/>
    </location>
</feature>
<dbReference type="PANTHER" id="PTHR34606">
    <property type="entry name" value="BON DOMAIN-CONTAINING PROTEIN"/>
    <property type="match status" value="1"/>
</dbReference>
<feature type="signal peptide" evidence="2">
    <location>
        <begin position="1"/>
        <end position="25"/>
    </location>
</feature>
<dbReference type="InterPro" id="IPR007055">
    <property type="entry name" value="BON_dom"/>
</dbReference>
<dbReference type="EMBL" id="CP097636">
    <property type="protein sequence ID" value="URI09022.1"/>
    <property type="molecule type" value="Genomic_DNA"/>
</dbReference>
<feature type="compositionally biased region" description="Low complexity" evidence="1">
    <location>
        <begin position="42"/>
        <end position="83"/>
    </location>
</feature>
<dbReference type="Pfam" id="PF04972">
    <property type="entry name" value="BON"/>
    <property type="match status" value="1"/>
</dbReference>
<dbReference type="InterPro" id="IPR051686">
    <property type="entry name" value="Lipoprotein_DolP"/>
</dbReference>
<evidence type="ECO:0000259" key="3">
    <source>
        <dbReference type="PROSITE" id="PS50914"/>
    </source>
</evidence>
<evidence type="ECO:0000313" key="4">
    <source>
        <dbReference type="EMBL" id="URI09022.1"/>
    </source>
</evidence>
<feature type="compositionally biased region" description="Polar residues" evidence="1">
    <location>
        <begin position="32"/>
        <end position="41"/>
    </location>
</feature>
<evidence type="ECO:0000256" key="1">
    <source>
        <dbReference type="SAM" id="MobiDB-lite"/>
    </source>
</evidence>
<dbReference type="Proteomes" id="UP001056201">
    <property type="component" value="Chromosome 2"/>
</dbReference>
<proteinExistence type="predicted"/>
<dbReference type="RefSeq" id="WP_250197239.1">
    <property type="nucleotide sequence ID" value="NZ_CP097636.1"/>
</dbReference>
<dbReference type="PROSITE" id="PS51257">
    <property type="entry name" value="PROKAR_LIPOPROTEIN"/>
    <property type="match status" value="1"/>
</dbReference>
<name>A0ABY4S6R0_AQUTE</name>
<organism evidence="4 5">
    <name type="scientific">Aquincola tertiaricarbonis</name>
    <dbReference type="NCBI Taxonomy" id="391953"/>
    <lineage>
        <taxon>Bacteria</taxon>
        <taxon>Pseudomonadati</taxon>
        <taxon>Pseudomonadota</taxon>
        <taxon>Betaproteobacteria</taxon>
        <taxon>Burkholderiales</taxon>
        <taxon>Sphaerotilaceae</taxon>
        <taxon>Aquincola</taxon>
    </lineage>
</organism>
<dbReference type="Gene3D" id="3.30.1340.30">
    <property type="match status" value="1"/>
</dbReference>
<feature type="region of interest" description="Disordered" evidence="1">
    <location>
        <begin position="32"/>
        <end position="86"/>
    </location>
</feature>
<protein>
    <submittedName>
        <fullName evidence="4">BON domain-containing protein</fullName>
    </submittedName>
</protein>
<keyword evidence="2" id="KW-0732">Signal</keyword>
<sequence length="178" mass="17667">MQLATRQRLAIVASAAALTLLTACGRQDDTVASNSPANSGMTSSETAPTTAPSTTAPTTDSTTGVTGTTGTDATTASTGSTAPNSIEATAERAGQAAERGVETAVTATGDASLTAKVKTALITAPDLSAMKINVDTNNGVVTLKGEVKNTAEKVKAEQVASNVTGVTQVVNNLQVANS</sequence>
<evidence type="ECO:0000313" key="5">
    <source>
        <dbReference type="Proteomes" id="UP001056201"/>
    </source>
</evidence>
<keyword evidence="5" id="KW-1185">Reference proteome</keyword>
<reference evidence="4" key="1">
    <citation type="submission" date="2022-05" db="EMBL/GenBank/DDBJ databases">
        <title>An RpoN-dependent PEP-CTERM gene is involved in floc formation of an Aquincola tertiaricarbonis strain.</title>
        <authorList>
            <person name="Qiu D."/>
            <person name="Xia M."/>
        </authorList>
    </citation>
    <scope>NUCLEOTIDE SEQUENCE</scope>
    <source>
        <strain evidence="4">RN12</strain>
    </source>
</reference>
<dbReference type="SMART" id="SM00749">
    <property type="entry name" value="BON"/>
    <property type="match status" value="1"/>
</dbReference>
<feature type="chain" id="PRO_5047154456" evidence="2">
    <location>
        <begin position="26"/>
        <end position="178"/>
    </location>
</feature>